<sequence>MDEKKKNEIKVNERVRIFGL</sequence>
<dbReference type="AlphaFoldDB" id="A0A6V8NUF3"/>
<organism evidence="1 2">
    <name type="scientific">Candidatus Hakubella thermalkaliphila</name>
    <dbReference type="NCBI Taxonomy" id="2754717"/>
    <lineage>
        <taxon>Bacteria</taxon>
        <taxon>Bacillati</taxon>
        <taxon>Actinomycetota</taxon>
        <taxon>Actinomycetota incertae sedis</taxon>
        <taxon>Candidatus Hakubellales</taxon>
        <taxon>Candidatus Hakubellaceae</taxon>
        <taxon>Candidatus Hakubella</taxon>
    </lineage>
</organism>
<feature type="non-terminal residue" evidence="1">
    <location>
        <position position="20"/>
    </location>
</feature>
<name>A0A6V8NUF3_9ACTN</name>
<evidence type="ECO:0000313" key="2">
    <source>
        <dbReference type="Proteomes" id="UP000585609"/>
    </source>
</evidence>
<protein>
    <submittedName>
        <fullName evidence="1">Uncharacterized protein</fullName>
    </submittedName>
</protein>
<reference evidence="1 2" key="1">
    <citation type="journal article" date="2020" name="Front. Microbiol.">
        <title>Single-cell genomics of novel Actinobacteria with the Wood-Ljungdahl pathway discovered in a serpentinizing system.</title>
        <authorList>
            <person name="Merino N."/>
            <person name="Kawai M."/>
            <person name="Boyd E.S."/>
            <person name="Colman D.R."/>
            <person name="McGlynn S.E."/>
            <person name="Nealson K.H."/>
            <person name="Kurokawa K."/>
            <person name="Hongoh Y."/>
        </authorList>
    </citation>
    <scope>NUCLEOTIDE SEQUENCE [LARGE SCALE GENOMIC DNA]</scope>
    <source>
        <strain evidence="1 2">S09_30</strain>
    </source>
</reference>
<dbReference type="Proteomes" id="UP000585609">
    <property type="component" value="Unassembled WGS sequence"/>
</dbReference>
<evidence type="ECO:0000313" key="1">
    <source>
        <dbReference type="EMBL" id="GFP23693.1"/>
    </source>
</evidence>
<accession>A0A6V8NUF3</accession>
<gene>
    <name evidence="1" type="ORF">HKBW3S09_01158</name>
</gene>
<proteinExistence type="predicted"/>
<dbReference type="EMBL" id="BLRW01000169">
    <property type="protein sequence ID" value="GFP23693.1"/>
    <property type="molecule type" value="Genomic_DNA"/>
</dbReference>
<comment type="caution">
    <text evidence="1">The sequence shown here is derived from an EMBL/GenBank/DDBJ whole genome shotgun (WGS) entry which is preliminary data.</text>
</comment>